<evidence type="ECO:0000313" key="4">
    <source>
        <dbReference type="EMBL" id="CAF9914461.1"/>
    </source>
</evidence>
<evidence type="ECO:0000256" key="3">
    <source>
        <dbReference type="PROSITE-ProRule" id="PRU00023"/>
    </source>
</evidence>
<comment type="caution">
    <text evidence="4">The sequence shown here is derived from an EMBL/GenBank/DDBJ whole genome shotgun (WGS) entry which is preliminary data.</text>
</comment>
<feature type="repeat" description="ANK" evidence="3">
    <location>
        <begin position="120"/>
        <end position="152"/>
    </location>
</feature>
<dbReference type="SMART" id="SM00248">
    <property type="entry name" value="ANK"/>
    <property type="match status" value="3"/>
</dbReference>
<reference evidence="4" key="1">
    <citation type="submission" date="2021-03" db="EMBL/GenBank/DDBJ databases">
        <authorList>
            <person name="Tagirdzhanova G."/>
        </authorList>
    </citation>
    <scope>NUCLEOTIDE SEQUENCE</scope>
</reference>
<protein>
    <submittedName>
        <fullName evidence="4">Uncharacterized protein</fullName>
    </submittedName>
</protein>
<dbReference type="InterPro" id="IPR036770">
    <property type="entry name" value="Ankyrin_rpt-contain_sf"/>
</dbReference>
<accession>A0A8H3EXH3</accession>
<keyword evidence="1" id="KW-0677">Repeat</keyword>
<evidence type="ECO:0000256" key="1">
    <source>
        <dbReference type="ARBA" id="ARBA00022737"/>
    </source>
</evidence>
<evidence type="ECO:0000313" key="5">
    <source>
        <dbReference type="Proteomes" id="UP000664203"/>
    </source>
</evidence>
<evidence type="ECO:0000256" key="2">
    <source>
        <dbReference type="ARBA" id="ARBA00023043"/>
    </source>
</evidence>
<dbReference type="PANTHER" id="PTHR24198:SF165">
    <property type="entry name" value="ANKYRIN REPEAT-CONTAINING PROTEIN-RELATED"/>
    <property type="match status" value="1"/>
</dbReference>
<keyword evidence="5" id="KW-1185">Reference proteome</keyword>
<dbReference type="PROSITE" id="PS50088">
    <property type="entry name" value="ANK_REPEAT"/>
    <property type="match status" value="1"/>
</dbReference>
<proteinExistence type="predicted"/>
<dbReference type="AlphaFoldDB" id="A0A8H3EXH3"/>
<dbReference type="Pfam" id="PF13637">
    <property type="entry name" value="Ank_4"/>
    <property type="match status" value="1"/>
</dbReference>
<dbReference type="PANTHER" id="PTHR24198">
    <property type="entry name" value="ANKYRIN REPEAT AND PROTEIN KINASE DOMAIN-CONTAINING PROTEIN"/>
    <property type="match status" value="1"/>
</dbReference>
<dbReference type="Gene3D" id="1.25.40.20">
    <property type="entry name" value="Ankyrin repeat-containing domain"/>
    <property type="match status" value="1"/>
</dbReference>
<name>A0A8H3EXH3_9LECA</name>
<keyword evidence="2 3" id="KW-0040">ANK repeat</keyword>
<dbReference type="EMBL" id="CAJPDR010000073">
    <property type="protein sequence ID" value="CAF9914461.1"/>
    <property type="molecule type" value="Genomic_DNA"/>
</dbReference>
<organism evidence="4 5">
    <name type="scientific">Alectoria fallacina</name>
    <dbReference type="NCBI Taxonomy" id="1903189"/>
    <lineage>
        <taxon>Eukaryota</taxon>
        <taxon>Fungi</taxon>
        <taxon>Dikarya</taxon>
        <taxon>Ascomycota</taxon>
        <taxon>Pezizomycotina</taxon>
        <taxon>Lecanoromycetes</taxon>
        <taxon>OSLEUM clade</taxon>
        <taxon>Lecanoromycetidae</taxon>
        <taxon>Lecanorales</taxon>
        <taxon>Lecanorineae</taxon>
        <taxon>Parmeliaceae</taxon>
        <taxon>Alectoria</taxon>
    </lineage>
</organism>
<gene>
    <name evidence="4" type="ORF">ALECFALPRED_009599</name>
</gene>
<dbReference type="OrthoDB" id="5369447at2759"/>
<dbReference type="Proteomes" id="UP000664203">
    <property type="component" value="Unassembled WGS sequence"/>
</dbReference>
<dbReference type="PROSITE" id="PS50297">
    <property type="entry name" value="ANK_REP_REGION"/>
    <property type="match status" value="1"/>
</dbReference>
<sequence>MSSILRWALPVNPLIQTLLKDNFDLSAYLLGHGADSNAICGPDKRSGAYLRKPAQKLGLRYTTLLLKHGAQVAQTGAIRMAAEEGRLDVLRFLIEHGDDVNERLMPDAGFFTQKTSFQRASETPLYVAKWNGHRDVVVWLLEQGADAEIGNLKGKTPFMAATDKEDENLLQILRPKEETRV</sequence>
<dbReference type="InterPro" id="IPR002110">
    <property type="entry name" value="Ankyrin_rpt"/>
</dbReference>
<dbReference type="SUPFAM" id="SSF48403">
    <property type="entry name" value="Ankyrin repeat"/>
    <property type="match status" value="1"/>
</dbReference>